<dbReference type="RefSeq" id="WP_085772236.1">
    <property type="nucleotide sequence ID" value="NZ_AP027149.1"/>
</dbReference>
<reference evidence="2 3" key="1">
    <citation type="submission" date="2017-02" db="EMBL/GenBank/DDBJ databases">
        <authorList>
            <person name="Peterson S.W."/>
        </authorList>
    </citation>
    <scope>NUCLEOTIDE SEQUENCE [LARGE SCALE GENOMIC DNA]</scope>
    <source>
        <strain evidence="2 3">S285</strain>
    </source>
</reference>
<dbReference type="Proteomes" id="UP000193978">
    <property type="component" value="Chromosome"/>
</dbReference>
<dbReference type="EMBL" id="CP019948">
    <property type="protein sequence ID" value="ARN82111.1"/>
    <property type="molecule type" value="Genomic_DNA"/>
</dbReference>
<evidence type="ECO:0000313" key="2">
    <source>
        <dbReference type="EMBL" id="ARN82111.1"/>
    </source>
</evidence>
<feature type="domain" description="Peptidoglycan binding-like" evidence="1">
    <location>
        <begin position="117"/>
        <end position="170"/>
    </location>
</feature>
<dbReference type="AlphaFoldDB" id="A0A1W6MWZ6"/>
<name>A0A1W6MWZ6_9HYPH</name>
<sequence length="179" mass="19039">MRLLIFFGLAVMVMVPVNALFLQDGRHPAPLFHLAAIEPEATRVDAPLPPTRPATVSATKIEAAKSEPGKTDSVSKANASDLIGDLIEGRPPANGAKARHGKDAIGEEIAHAAGDKQTVLLAQRALVKLGYVLHQDGVFGGTTRQAIEKFERANHMPVTGELTPKLIKMLSQRSGVAAR</sequence>
<gene>
    <name evidence="2" type="ORF">B1812_14650</name>
</gene>
<keyword evidence="3" id="KW-1185">Reference proteome</keyword>
<dbReference type="STRING" id="655015.B1812_14650"/>
<dbReference type="SUPFAM" id="SSF47090">
    <property type="entry name" value="PGBD-like"/>
    <property type="match status" value="1"/>
</dbReference>
<dbReference type="OrthoDB" id="8018686at2"/>
<dbReference type="KEGG" id="mbry:B1812_14650"/>
<proteinExistence type="predicted"/>
<evidence type="ECO:0000259" key="1">
    <source>
        <dbReference type="Pfam" id="PF01471"/>
    </source>
</evidence>
<dbReference type="InterPro" id="IPR036366">
    <property type="entry name" value="PGBDSf"/>
</dbReference>
<organism evidence="2 3">
    <name type="scientific">Methylocystis bryophila</name>
    <dbReference type="NCBI Taxonomy" id="655015"/>
    <lineage>
        <taxon>Bacteria</taxon>
        <taxon>Pseudomonadati</taxon>
        <taxon>Pseudomonadota</taxon>
        <taxon>Alphaproteobacteria</taxon>
        <taxon>Hyphomicrobiales</taxon>
        <taxon>Methylocystaceae</taxon>
        <taxon>Methylocystis</taxon>
    </lineage>
</organism>
<dbReference type="InterPro" id="IPR002477">
    <property type="entry name" value="Peptidoglycan-bd-like"/>
</dbReference>
<dbReference type="InterPro" id="IPR036365">
    <property type="entry name" value="PGBD-like_sf"/>
</dbReference>
<accession>A0A1W6MWZ6</accession>
<dbReference type="Gene3D" id="1.10.101.10">
    <property type="entry name" value="PGBD-like superfamily/PGBD"/>
    <property type="match status" value="1"/>
</dbReference>
<evidence type="ECO:0000313" key="3">
    <source>
        <dbReference type="Proteomes" id="UP000193978"/>
    </source>
</evidence>
<protein>
    <recommendedName>
        <fullName evidence="1">Peptidoglycan binding-like domain-containing protein</fullName>
    </recommendedName>
</protein>
<dbReference type="Pfam" id="PF01471">
    <property type="entry name" value="PG_binding_1"/>
    <property type="match status" value="1"/>
</dbReference>